<organism evidence="1 2">
    <name type="scientific">Eretmocerus hayati</name>
    <dbReference type="NCBI Taxonomy" id="131215"/>
    <lineage>
        <taxon>Eukaryota</taxon>
        <taxon>Metazoa</taxon>
        <taxon>Ecdysozoa</taxon>
        <taxon>Arthropoda</taxon>
        <taxon>Hexapoda</taxon>
        <taxon>Insecta</taxon>
        <taxon>Pterygota</taxon>
        <taxon>Neoptera</taxon>
        <taxon>Endopterygota</taxon>
        <taxon>Hymenoptera</taxon>
        <taxon>Apocrita</taxon>
        <taxon>Proctotrupomorpha</taxon>
        <taxon>Chalcidoidea</taxon>
        <taxon>Aphelinidae</taxon>
        <taxon>Aphelininae</taxon>
        <taxon>Eretmocerus</taxon>
    </lineage>
</organism>
<dbReference type="Proteomes" id="UP001239111">
    <property type="component" value="Chromosome 1"/>
</dbReference>
<accession>A0ACC2PH12</accession>
<reference evidence="1" key="1">
    <citation type="submission" date="2023-04" db="EMBL/GenBank/DDBJ databases">
        <title>A chromosome-level genome assembly of the parasitoid wasp Eretmocerus hayati.</title>
        <authorList>
            <person name="Zhong Y."/>
            <person name="Liu S."/>
            <person name="Liu Y."/>
        </authorList>
    </citation>
    <scope>NUCLEOTIDE SEQUENCE</scope>
    <source>
        <strain evidence="1">ZJU_SS_LIU_2023</strain>
    </source>
</reference>
<name>A0ACC2PH12_9HYME</name>
<keyword evidence="2" id="KW-1185">Reference proteome</keyword>
<sequence length="533" mass="60011">MSELTVETCSGKVRGCVEQSILGEDYHAFKGIPYAKPPVGELRFQDPVPVSPWNDVRNCTNFGPVCQQSDWFTKEISGSDDCLYLNVYYALKSKDKLLKPVMVWIHGGAFACGSGNDDFYGPDYLIHKDIVLVTINYRLGVLGFLNLDSEIAPGNQGLKDQVMALRWIRDNISNFGGNPQNVTIFGESAGGASVHYLTLSPLAKGLFHQAIIQSGVVLNPWSFNTSDQSKDHAYRLCEILGKKTKDEQEIVDFLRTIDSHRLIEAQENCLTPLEKMKLIFPFAPGTDANSKNPFMPVHPFEAAKQGVQVPLMIGCTGREGIMFYEMVKEGLMNTLPRDYSNCLRSNVDGIMKNYGQSMSSLKRFYFDNEELNEDNKENVADLMGDMNFVEGTHRAIKIQVEKSAAPTYFYRYTNDKTPSLLKAVTNVSLKGASHGDELQYLFRPKKFEQSHQMVLKEGTVRYGIMQRMVELWVNFATTGRPTPTTSKLIPFYWQPVVSDSVLRYLNICEDIRMDVTLNLGNIFSCHKIPKVGI</sequence>
<comment type="caution">
    <text evidence="1">The sequence shown here is derived from an EMBL/GenBank/DDBJ whole genome shotgun (WGS) entry which is preliminary data.</text>
</comment>
<protein>
    <submittedName>
        <fullName evidence="1">Uncharacterized protein</fullName>
    </submittedName>
</protein>
<evidence type="ECO:0000313" key="2">
    <source>
        <dbReference type="Proteomes" id="UP001239111"/>
    </source>
</evidence>
<evidence type="ECO:0000313" key="1">
    <source>
        <dbReference type="EMBL" id="KAJ8682870.1"/>
    </source>
</evidence>
<dbReference type="EMBL" id="CM056741">
    <property type="protein sequence ID" value="KAJ8682870.1"/>
    <property type="molecule type" value="Genomic_DNA"/>
</dbReference>
<proteinExistence type="predicted"/>
<gene>
    <name evidence="1" type="ORF">QAD02_018662</name>
</gene>